<dbReference type="Pfam" id="PF00239">
    <property type="entry name" value="Resolvase"/>
    <property type="match status" value="1"/>
</dbReference>
<dbReference type="GO" id="GO:0015074">
    <property type="term" value="P:DNA integration"/>
    <property type="evidence" value="ECO:0007669"/>
    <property type="project" value="UniProtKB-KW"/>
</dbReference>
<sequence>MFIRAYLRASTSDQDASRARDQLEAFVQGFGLAIAASYMENVSGTHANRPELIRLLKDARRGDVLLVESIDRLSRMSDLDWRELRSAIDQRGLRIVAIDLPTSHQGITLPSGDEFTDRMLSAINYMMIDMMAAIARKDYQQRRERQAQGIIKAKAAGVYRGRPVDEDLRKRVRELLDAGLGIRATARHATCSTTTVMRIRDELPQKPVGDA</sequence>
<dbReference type="AlphaFoldDB" id="A0A1G5PFS2"/>
<comment type="caution">
    <text evidence="7">The sequence shown here is derived from an EMBL/GenBank/DDBJ whole genome shotgun (WGS) entry which is preliminary data.</text>
</comment>
<evidence type="ECO:0000256" key="2">
    <source>
        <dbReference type="ARBA" id="ARBA00023125"/>
    </source>
</evidence>
<evidence type="ECO:0000256" key="4">
    <source>
        <dbReference type="PIRSR" id="PIRSR606118-50"/>
    </source>
</evidence>
<evidence type="ECO:0000313" key="7">
    <source>
        <dbReference type="EMBL" id="SCZ48393.1"/>
    </source>
</evidence>
<dbReference type="CDD" id="cd03767">
    <property type="entry name" value="SR_Res_par"/>
    <property type="match status" value="1"/>
</dbReference>
<dbReference type="Proteomes" id="UP000183046">
    <property type="component" value="Unassembled WGS sequence"/>
</dbReference>
<proteinExistence type="predicted"/>
<protein>
    <submittedName>
        <fullName evidence="7">Site-specific DNA recombinase</fullName>
    </submittedName>
</protein>
<evidence type="ECO:0000256" key="3">
    <source>
        <dbReference type="ARBA" id="ARBA00023172"/>
    </source>
</evidence>
<gene>
    <name evidence="7" type="ORF">SAMN05216279_12414</name>
</gene>
<feature type="active site" description="O-(5'-phospho-DNA)-serine intermediate" evidence="4 5">
    <location>
        <position position="10"/>
    </location>
</feature>
<keyword evidence="2" id="KW-0238">DNA-binding</keyword>
<evidence type="ECO:0000256" key="5">
    <source>
        <dbReference type="PROSITE-ProRule" id="PRU10137"/>
    </source>
</evidence>
<dbReference type="PROSITE" id="PS00398">
    <property type="entry name" value="RECOMBINASES_2"/>
    <property type="match status" value="1"/>
</dbReference>
<dbReference type="EMBL" id="FMWB01000024">
    <property type="protein sequence ID" value="SCZ48393.1"/>
    <property type="molecule type" value="Genomic_DNA"/>
</dbReference>
<dbReference type="PANTHER" id="PTHR30461:SF25">
    <property type="entry name" value="RESOLVASE-RELATED"/>
    <property type="match status" value="1"/>
</dbReference>
<dbReference type="OrthoDB" id="9786476at2"/>
<dbReference type="InterPro" id="IPR050639">
    <property type="entry name" value="SSR_resolvase"/>
</dbReference>
<dbReference type="InterPro" id="IPR036162">
    <property type="entry name" value="Resolvase-like_N_sf"/>
</dbReference>
<dbReference type="SUPFAM" id="SSF53041">
    <property type="entry name" value="Resolvase-like"/>
    <property type="match status" value="1"/>
</dbReference>
<name>A0A1G5PFS2_9PSED</name>
<dbReference type="RefSeq" id="WP_074585188.1">
    <property type="nucleotide sequence ID" value="NZ_FMWB01000024.1"/>
</dbReference>
<accession>A0A1G5PFS2</accession>
<dbReference type="PROSITE" id="PS51736">
    <property type="entry name" value="RECOMBINASES_3"/>
    <property type="match status" value="1"/>
</dbReference>
<feature type="domain" description="Resolvase/invertase-type recombinase catalytic" evidence="6">
    <location>
        <begin position="2"/>
        <end position="157"/>
    </location>
</feature>
<dbReference type="PROSITE" id="PS00397">
    <property type="entry name" value="RECOMBINASES_1"/>
    <property type="match status" value="1"/>
</dbReference>
<dbReference type="Gene3D" id="3.40.50.1390">
    <property type="entry name" value="Resolvase, N-terminal catalytic domain"/>
    <property type="match status" value="1"/>
</dbReference>
<evidence type="ECO:0000259" key="6">
    <source>
        <dbReference type="PROSITE" id="PS51736"/>
    </source>
</evidence>
<dbReference type="GO" id="GO:0000150">
    <property type="term" value="F:DNA strand exchange activity"/>
    <property type="evidence" value="ECO:0007669"/>
    <property type="project" value="InterPro"/>
</dbReference>
<dbReference type="FunFam" id="3.40.50.1390:FF:000010">
    <property type="entry name" value="Recombinase resolvase family"/>
    <property type="match status" value="1"/>
</dbReference>
<evidence type="ECO:0000313" key="8">
    <source>
        <dbReference type="Proteomes" id="UP000183046"/>
    </source>
</evidence>
<keyword evidence="1" id="KW-0229">DNA integration</keyword>
<dbReference type="SMART" id="SM00857">
    <property type="entry name" value="Resolvase"/>
    <property type="match status" value="1"/>
</dbReference>
<reference evidence="8" key="1">
    <citation type="submission" date="2016-10" db="EMBL/GenBank/DDBJ databases">
        <authorList>
            <person name="de Groot N.N."/>
        </authorList>
    </citation>
    <scope>NUCLEOTIDE SEQUENCE [LARGE SCALE GENOMIC DNA]</scope>
    <source>
        <strain evidence="8">DSM 15758</strain>
    </source>
</reference>
<dbReference type="GO" id="GO:0003677">
    <property type="term" value="F:DNA binding"/>
    <property type="evidence" value="ECO:0007669"/>
    <property type="project" value="UniProtKB-KW"/>
</dbReference>
<dbReference type="PANTHER" id="PTHR30461">
    <property type="entry name" value="DNA-INVERTASE FROM LAMBDOID PROPHAGE"/>
    <property type="match status" value="1"/>
</dbReference>
<dbReference type="InterPro" id="IPR006118">
    <property type="entry name" value="Recombinase_CS"/>
</dbReference>
<keyword evidence="3" id="KW-0233">DNA recombination</keyword>
<evidence type="ECO:0000256" key="1">
    <source>
        <dbReference type="ARBA" id="ARBA00022908"/>
    </source>
</evidence>
<organism evidence="7 8">
    <name type="scientific">Pseudomonas oryzihabitans</name>
    <dbReference type="NCBI Taxonomy" id="47885"/>
    <lineage>
        <taxon>Bacteria</taxon>
        <taxon>Pseudomonadati</taxon>
        <taxon>Pseudomonadota</taxon>
        <taxon>Gammaproteobacteria</taxon>
        <taxon>Pseudomonadales</taxon>
        <taxon>Pseudomonadaceae</taxon>
        <taxon>Pseudomonas</taxon>
    </lineage>
</organism>
<dbReference type="InterPro" id="IPR006119">
    <property type="entry name" value="Resolv_N"/>
</dbReference>